<protein>
    <submittedName>
        <fullName evidence="1">Uncharacterized protein</fullName>
    </submittedName>
</protein>
<sequence length="78" mass="8238">MSFEVRPSRPRALQCLQCRRYGPATAACQRPARCPSCGGSHETGYSCVTKHKCMHCGGKHPANSQGASCGRGSGTSQP</sequence>
<gene>
    <name evidence="1" type="ORF">HPB49_016272</name>
</gene>
<name>A0ACB8C4E2_DERSI</name>
<keyword evidence="2" id="KW-1185">Reference proteome</keyword>
<accession>A0ACB8C4E2</accession>
<evidence type="ECO:0000313" key="1">
    <source>
        <dbReference type="EMBL" id="KAH7933727.1"/>
    </source>
</evidence>
<dbReference type="Proteomes" id="UP000821865">
    <property type="component" value="Chromosome 9"/>
</dbReference>
<organism evidence="1 2">
    <name type="scientific">Dermacentor silvarum</name>
    <name type="common">Tick</name>
    <dbReference type="NCBI Taxonomy" id="543639"/>
    <lineage>
        <taxon>Eukaryota</taxon>
        <taxon>Metazoa</taxon>
        <taxon>Ecdysozoa</taxon>
        <taxon>Arthropoda</taxon>
        <taxon>Chelicerata</taxon>
        <taxon>Arachnida</taxon>
        <taxon>Acari</taxon>
        <taxon>Parasitiformes</taxon>
        <taxon>Ixodida</taxon>
        <taxon>Ixodoidea</taxon>
        <taxon>Ixodidae</taxon>
        <taxon>Rhipicephalinae</taxon>
        <taxon>Dermacentor</taxon>
    </lineage>
</organism>
<proteinExistence type="predicted"/>
<comment type="caution">
    <text evidence="1">The sequence shown here is derived from an EMBL/GenBank/DDBJ whole genome shotgun (WGS) entry which is preliminary data.</text>
</comment>
<dbReference type="EMBL" id="CM023478">
    <property type="protein sequence ID" value="KAH7933727.1"/>
    <property type="molecule type" value="Genomic_DNA"/>
</dbReference>
<reference evidence="1" key="1">
    <citation type="submission" date="2020-05" db="EMBL/GenBank/DDBJ databases">
        <title>Large-scale comparative analyses of tick genomes elucidate their genetic diversity and vector capacities.</title>
        <authorList>
            <person name="Jia N."/>
            <person name="Wang J."/>
            <person name="Shi W."/>
            <person name="Du L."/>
            <person name="Sun Y."/>
            <person name="Zhan W."/>
            <person name="Jiang J."/>
            <person name="Wang Q."/>
            <person name="Zhang B."/>
            <person name="Ji P."/>
            <person name="Sakyi L.B."/>
            <person name="Cui X."/>
            <person name="Yuan T."/>
            <person name="Jiang B."/>
            <person name="Yang W."/>
            <person name="Lam T.T.-Y."/>
            <person name="Chang Q."/>
            <person name="Ding S."/>
            <person name="Wang X."/>
            <person name="Zhu J."/>
            <person name="Ruan X."/>
            <person name="Zhao L."/>
            <person name="Wei J."/>
            <person name="Que T."/>
            <person name="Du C."/>
            <person name="Cheng J."/>
            <person name="Dai P."/>
            <person name="Han X."/>
            <person name="Huang E."/>
            <person name="Gao Y."/>
            <person name="Liu J."/>
            <person name="Shao H."/>
            <person name="Ye R."/>
            <person name="Li L."/>
            <person name="Wei W."/>
            <person name="Wang X."/>
            <person name="Wang C."/>
            <person name="Yang T."/>
            <person name="Huo Q."/>
            <person name="Li W."/>
            <person name="Guo W."/>
            <person name="Chen H."/>
            <person name="Zhou L."/>
            <person name="Ni X."/>
            <person name="Tian J."/>
            <person name="Zhou Y."/>
            <person name="Sheng Y."/>
            <person name="Liu T."/>
            <person name="Pan Y."/>
            <person name="Xia L."/>
            <person name="Li J."/>
            <person name="Zhao F."/>
            <person name="Cao W."/>
        </authorList>
    </citation>
    <scope>NUCLEOTIDE SEQUENCE</scope>
    <source>
        <strain evidence="1">Dsil-2018</strain>
    </source>
</reference>
<evidence type="ECO:0000313" key="2">
    <source>
        <dbReference type="Proteomes" id="UP000821865"/>
    </source>
</evidence>